<keyword evidence="1" id="KW-0732">Signal</keyword>
<evidence type="ECO:0000256" key="1">
    <source>
        <dbReference type="SAM" id="SignalP"/>
    </source>
</evidence>
<dbReference type="InterPro" id="IPR002919">
    <property type="entry name" value="TIL_dom"/>
</dbReference>
<accession>A0AA38IMW5</accession>
<protein>
    <recommendedName>
        <fullName evidence="2">TIL domain-containing protein</fullName>
    </recommendedName>
</protein>
<feature type="chain" id="PRO_5041370178" description="TIL domain-containing protein" evidence="1">
    <location>
        <begin position="20"/>
        <end position="86"/>
    </location>
</feature>
<dbReference type="AlphaFoldDB" id="A0AA38IMW5"/>
<feature type="signal peptide" evidence="1">
    <location>
        <begin position="1"/>
        <end position="19"/>
    </location>
</feature>
<proteinExistence type="predicted"/>
<dbReference type="EMBL" id="JALNTZ010000003">
    <property type="protein sequence ID" value="KAJ3659775.1"/>
    <property type="molecule type" value="Genomic_DNA"/>
</dbReference>
<dbReference type="Pfam" id="PF01826">
    <property type="entry name" value="TIL"/>
    <property type="match status" value="1"/>
</dbReference>
<sequence length="86" mass="9608">MTEKVLILLVLSVLVVVQSAPTCPEGEEFRQSGTACQTCENYAIVFCLPSEEKKCNCKVGYVRDNDNGNKCVPKKDCTKDYFHINT</sequence>
<evidence type="ECO:0000259" key="2">
    <source>
        <dbReference type="Pfam" id="PF01826"/>
    </source>
</evidence>
<dbReference type="Gene3D" id="2.10.25.10">
    <property type="entry name" value="Laminin"/>
    <property type="match status" value="1"/>
</dbReference>
<organism evidence="3 4">
    <name type="scientific">Zophobas morio</name>
    <dbReference type="NCBI Taxonomy" id="2755281"/>
    <lineage>
        <taxon>Eukaryota</taxon>
        <taxon>Metazoa</taxon>
        <taxon>Ecdysozoa</taxon>
        <taxon>Arthropoda</taxon>
        <taxon>Hexapoda</taxon>
        <taxon>Insecta</taxon>
        <taxon>Pterygota</taxon>
        <taxon>Neoptera</taxon>
        <taxon>Endopterygota</taxon>
        <taxon>Coleoptera</taxon>
        <taxon>Polyphaga</taxon>
        <taxon>Cucujiformia</taxon>
        <taxon>Tenebrionidae</taxon>
        <taxon>Zophobas</taxon>
    </lineage>
</organism>
<name>A0AA38IMW5_9CUCU</name>
<comment type="caution">
    <text evidence="3">The sequence shown here is derived from an EMBL/GenBank/DDBJ whole genome shotgun (WGS) entry which is preliminary data.</text>
</comment>
<reference evidence="3" key="1">
    <citation type="journal article" date="2023" name="G3 (Bethesda)">
        <title>Whole genome assemblies of Zophobas morio and Tenebrio molitor.</title>
        <authorList>
            <person name="Kaur S."/>
            <person name="Stinson S.A."/>
            <person name="diCenzo G.C."/>
        </authorList>
    </citation>
    <scope>NUCLEOTIDE SEQUENCE</scope>
    <source>
        <strain evidence="3">QUZm001</strain>
    </source>
</reference>
<keyword evidence="4" id="KW-1185">Reference proteome</keyword>
<dbReference type="Proteomes" id="UP001168821">
    <property type="component" value="Unassembled WGS sequence"/>
</dbReference>
<dbReference type="InterPro" id="IPR036084">
    <property type="entry name" value="Ser_inhib-like_sf"/>
</dbReference>
<feature type="domain" description="TIL" evidence="2">
    <location>
        <begin position="23"/>
        <end position="77"/>
    </location>
</feature>
<gene>
    <name evidence="3" type="ORF">Zmor_011448</name>
</gene>
<evidence type="ECO:0000313" key="4">
    <source>
        <dbReference type="Proteomes" id="UP001168821"/>
    </source>
</evidence>
<evidence type="ECO:0000313" key="3">
    <source>
        <dbReference type="EMBL" id="KAJ3659775.1"/>
    </source>
</evidence>
<dbReference type="SUPFAM" id="SSF57567">
    <property type="entry name" value="Serine protease inhibitors"/>
    <property type="match status" value="1"/>
</dbReference>
<dbReference type="CDD" id="cd19941">
    <property type="entry name" value="TIL"/>
    <property type="match status" value="1"/>
</dbReference>